<organism evidence="8 9">
    <name type="scientific">Candidatus Uhrbacteria bacterium GW2011_GWF2_44_350</name>
    <dbReference type="NCBI Taxonomy" id="1619000"/>
    <lineage>
        <taxon>Bacteria</taxon>
        <taxon>Candidatus Uhriibacteriota</taxon>
    </lineage>
</organism>
<comment type="catalytic activity">
    <reaction evidence="6">
        <text>Endonucleolytic cleavage of RNA, removing 5'-extranucleotides from tRNA precursor.</text>
        <dbReference type="EC" id="3.1.26.5"/>
    </reaction>
</comment>
<dbReference type="InterPro" id="IPR020568">
    <property type="entry name" value="Ribosomal_Su5_D2-typ_SF"/>
</dbReference>
<dbReference type="NCBIfam" id="TIGR00188">
    <property type="entry name" value="rnpA"/>
    <property type="match status" value="1"/>
</dbReference>
<dbReference type="GO" id="GO:0001682">
    <property type="term" value="P:tRNA 5'-leader removal"/>
    <property type="evidence" value="ECO:0007669"/>
    <property type="project" value="UniProtKB-UniRule"/>
</dbReference>
<evidence type="ECO:0000256" key="1">
    <source>
        <dbReference type="ARBA" id="ARBA00022694"/>
    </source>
</evidence>
<gene>
    <name evidence="6" type="primary">rnpA</name>
    <name evidence="8" type="ORF">UW63_C0014G0015</name>
</gene>
<dbReference type="PANTHER" id="PTHR33992:SF1">
    <property type="entry name" value="RIBONUCLEASE P PROTEIN COMPONENT"/>
    <property type="match status" value="1"/>
</dbReference>
<dbReference type="Proteomes" id="UP000034154">
    <property type="component" value="Unassembled WGS sequence"/>
</dbReference>
<evidence type="ECO:0000256" key="5">
    <source>
        <dbReference type="ARBA" id="ARBA00022884"/>
    </source>
</evidence>
<evidence type="ECO:0000256" key="4">
    <source>
        <dbReference type="ARBA" id="ARBA00022801"/>
    </source>
</evidence>
<sequence>MLKKDHRLKKEVEIKKVFTKGRSVFGSICGFKYMKNGLDHSRFAIMVGTKISKSAVKRNHIRRRVREIIRLNKQNIKSGFDFTFIARSGALTVDYKELEKVILNGLKKAGLAKN</sequence>
<dbReference type="GO" id="GO:0004526">
    <property type="term" value="F:ribonuclease P activity"/>
    <property type="evidence" value="ECO:0007669"/>
    <property type="project" value="UniProtKB-UniRule"/>
</dbReference>
<dbReference type="EC" id="3.1.26.5" evidence="6 7"/>
<reference evidence="8 9" key="1">
    <citation type="journal article" date="2015" name="Nature">
        <title>rRNA introns, odd ribosomes, and small enigmatic genomes across a large radiation of phyla.</title>
        <authorList>
            <person name="Brown C.T."/>
            <person name="Hug L.A."/>
            <person name="Thomas B.C."/>
            <person name="Sharon I."/>
            <person name="Castelle C.J."/>
            <person name="Singh A."/>
            <person name="Wilkins M.J."/>
            <person name="Williams K.H."/>
            <person name="Banfield J.F."/>
        </authorList>
    </citation>
    <scope>NUCLEOTIDE SEQUENCE [LARGE SCALE GENOMIC DNA]</scope>
</reference>
<comment type="similarity">
    <text evidence="6">Belongs to the RnpA family.</text>
</comment>
<keyword evidence="2 6" id="KW-0540">Nuclease</keyword>
<comment type="function">
    <text evidence="6">RNaseP catalyzes the removal of the 5'-leader sequence from pre-tRNA to produce the mature 5'-terminus. It can also cleave other RNA substrates such as 4.5S RNA. The protein component plays an auxiliary but essential role in vivo by binding to the 5'-leader sequence and broadening the substrate specificity of the ribozyme.</text>
</comment>
<evidence type="ECO:0000256" key="2">
    <source>
        <dbReference type="ARBA" id="ARBA00022722"/>
    </source>
</evidence>
<dbReference type="InterPro" id="IPR014721">
    <property type="entry name" value="Ribsml_uS5_D2-typ_fold_subgr"/>
</dbReference>
<proteinExistence type="inferred from homology"/>
<accession>A0A0G1JJI5</accession>
<keyword evidence="1 6" id="KW-0819">tRNA processing</keyword>
<protein>
    <recommendedName>
        <fullName evidence="6 7">Ribonuclease P protein component</fullName>
        <shortName evidence="6">RNase P protein</shortName>
        <shortName evidence="6">RNaseP protein</shortName>
        <ecNumber evidence="6 7">3.1.26.5</ecNumber>
    </recommendedName>
    <alternativeName>
        <fullName evidence="6">Protein C5</fullName>
    </alternativeName>
</protein>
<dbReference type="Pfam" id="PF00825">
    <property type="entry name" value="Ribonuclease_P"/>
    <property type="match status" value="1"/>
</dbReference>
<dbReference type="Gene3D" id="3.30.230.10">
    <property type="match status" value="1"/>
</dbReference>
<dbReference type="EMBL" id="LCJB01000014">
    <property type="protein sequence ID" value="KKT71543.1"/>
    <property type="molecule type" value="Genomic_DNA"/>
</dbReference>
<comment type="subunit">
    <text evidence="6">Consists of a catalytic RNA component (M1 or rnpB) and a protein subunit.</text>
</comment>
<comment type="caution">
    <text evidence="8">The sequence shown here is derived from an EMBL/GenBank/DDBJ whole genome shotgun (WGS) entry which is preliminary data.</text>
</comment>
<evidence type="ECO:0000256" key="7">
    <source>
        <dbReference type="NCBIfam" id="TIGR00188"/>
    </source>
</evidence>
<dbReference type="SUPFAM" id="SSF54211">
    <property type="entry name" value="Ribosomal protein S5 domain 2-like"/>
    <property type="match status" value="1"/>
</dbReference>
<dbReference type="InterPro" id="IPR000100">
    <property type="entry name" value="RNase_P"/>
</dbReference>
<evidence type="ECO:0000256" key="3">
    <source>
        <dbReference type="ARBA" id="ARBA00022759"/>
    </source>
</evidence>
<dbReference type="AlphaFoldDB" id="A0A0G1JJI5"/>
<dbReference type="GO" id="GO:0000049">
    <property type="term" value="F:tRNA binding"/>
    <property type="evidence" value="ECO:0007669"/>
    <property type="project" value="UniProtKB-UniRule"/>
</dbReference>
<evidence type="ECO:0000256" key="6">
    <source>
        <dbReference type="HAMAP-Rule" id="MF_00227"/>
    </source>
</evidence>
<keyword evidence="4 6" id="KW-0378">Hydrolase</keyword>
<dbReference type="PANTHER" id="PTHR33992">
    <property type="entry name" value="RIBONUCLEASE P PROTEIN COMPONENT"/>
    <property type="match status" value="1"/>
</dbReference>
<evidence type="ECO:0000313" key="8">
    <source>
        <dbReference type="EMBL" id="KKT71543.1"/>
    </source>
</evidence>
<dbReference type="GO" id="GO:0030677">
    <property type="term" value="C:ribonuclease P complex"/>
    <property type="evidence" value="ECO:0007669"/>
    <property type="project" value="TreeGrafter"/>
</dbReference>
<evidence type="ECO:0000313" key="9">
    <source>
        <dbReference type="Proteomes" id="UP000034154"/>
    </source>
</evidence>
<keyword evidence="5 6" id="KW-0694">RNA-binding</keyword>
<keyword evidence="3 6" id="KW-0255">Endonuclease</keyword>
<dbReference type="GO" id="GO:0042781">
    <property type="term" value="F:3'-tRNA processing endoribonuclease activity"/>
    <property type="evidence" value="ECO:0007669"/>
    <property type="project" value="TreeGrafter"/>
</dbReference>
<dbReference type="HAMAP" id="MF_00227">
    <property type="entry name" value="RNase_P"/>
    <property type="match status" value="1"/>
</dbReference>
<name>A0A0G1JJI5_9BACT</name>